<feature type="compositionally biased region" description="Pro residues" evidence="5">
    <location>
        <begin position="81"/>
        <end position="90"/>
    </location>
</feature>
<dbReference type="PANTHER" id="PTHR45620">
    <property type="entry name" value="PDF RECEPTOR-LIKE PROTEIN-RELATED"/>
    <property type="match status" value="1"/>
</dbReference>
<dbReference type="InterPro" id="IPR017981">
    <property type="entry name" value="GPCR_2-like_7TM"/>
</dbReference>
<keyword evidence="8" id="KW-0675">Receptor</keyword>
<protein>
    <submittedName>
        <fullName evidence="8">Vasoactive intestinal polypeptide receptor</fullName>
    </submittedName>
</protein>
<feature type="domain" description="G-protein coupled receptors family 2 profile 2" evidence="7">
    <location>
        <begin position="6"/>
        <end position="73"/>
    </location>
</feature>
<reference evidence="8 9" key="1">
    <citation type="submission" date="2023-05" db="EMBL/GenBank/DDBJ databases">
        <title>B98-5 Cell Line De Novo Hybrid Assembly: An Optical Mapping Approach.</title>
        <authorList>
            <person name="Kananen K."/>
            <person name="Auerbach J.A."/>
            <person name="Kautto E."/>
            <person name="Blachly J.S."/>
        </authorList>
    </citation>
    <scope>NUCLEOTIDE SEQUENCE [LARGE SCALE GENOMIC DNA]</scope>
    <source>
        <strain evidence="8">B95-8</strain>
        <tissue evidence="8">Cell line</tissue>
    </source>
</reference>
<dbReference type="EMBL" id="JASSZA010000017">
    <property type="protein sequence ID" value="KAK2090044.1"/>
    <property type="molecule type" value="Genomic_DNA"/>
</dbReference>
<evidence type="ECO:0000256" key="2">
    <source>
        <dbReference type="ARBA" id="ARBA00022692"/>
    </source>
</evidence>
<accession>A0ABQ9TZ11</accession>
<sequence length="90" mass="9734">MFFASVKTGYTVGYSLSLATLLVATAILSLFRKLHCTRNYIHTHLFVSFILRAAAVFIKDLALFDSGESDQCSEGSVRTGPTPPSGSPHP</sequence>
<feature type="transmembrane region" description="Helical" evidence="6">
    <location>
        <begin position="12"/>
        <end position="31"/>
    </location>
</feature>
<keyword evidence="2 6" id="KW-0812">Transmembrane</keyword>
<comment type="subcellular location">
    <subcellularLocation>
        <location evidence="1">Membrane</location>
        <topology evidence="1">Multi-pass membrane protein</topology>
    </subcellularLocation>
</comment>
<evidence type="ECO:0000313" key="8">
    <source>
        <dbReference type="EMBL" id="KAK2090044.1"/>
    </source>
</evidence>
<feature type="region of interest" description="Disordered" evidence="5">
    <location>
        <begin position="67"/>
        <end position="90"/>
    </location>
</feature>
<dbReference type="PROSITE" id="PS50261">
    <property type="entry name" value="G_PROTEIN_RECEP_F2_4"/>
    <property type="match status" value="1"/>
</dbReference>
<gene>
    <name evidence="8" type="primary">VIPR1</name>
    <name evidence="8" type="ORF">P7K49_031300</name>
</gene>
<dbReference type="InterPro" id="IPR050332">
    <property type="entry name" value="GPCR_2"/>
</dbReference>
<dbReference type="Proteomes" id="UP001266305">
    <property type="component" value="Unassembled WGS sequence"/>
</dbReference>
<evidence type="ECO:0000256" key="4">
    <source>
        <dbReference type="ARBA" id="ARBA00023136"/>
    </source>
</evidence>
<organism evidence="8 9">
    <name type="scientific">Saguinus oedipus</name>
    <name type="common">Cotton-top tamarin</name>
    <name type="synonym">Oedipomidas oedipus</name>
    <dbReference type="NCBI Taxonomy" id="9490"/>
    <lineage>
        <taxon>Eukaryota</taxon>
        <taxon>Metazoa</taxon>
        <taxon>Chordata</taxon>
        <taxon>Craniata</taxon>
        <taxon>Vertebrata</taxon>
        <taxon>Euteleostomi</taxon>
        <taxon>Mammalia</taxon>
        <taxon>Eutheria</taxon>
        <taxon>Euarchontoglires</taxon>
        <taxon>Primates</taxon>
        <taxon>Haplorrhini</taxon>
        <taxon>Platyrrhini</taxon>
        <taxon>Cebidae</taxon>
        <taxon>Callitrichinae</taxon>
        <taxon>Saguinus</taxon>
    </lineage>
</organism>
<dbReference type="Gene3D" id="1.20.1070.10">
    <property type="entry name" value="Rhodopsin 7-helix transmembrane proteins"/>
    <property type="match status" value="1"/>
</dbReference>
<keyword evidence="3 6" id="KW-1133">Transmembrane helix</keyword>
<evidence type="ECO:0000256" key="6">
    <source>
        <dbReference type="SAM" id="Phobius"/>
    </source>
</evidence>
<dbReference type="PRINTS" id="PR00249">
    <property type="entry name" value="GPCRSECRETIN"/>
</dbReference>
<keyword evidence="9" id="KW-1185">Reference proteome</keyword>
<evidence type="ECO:0000313" key="9">
    <source>
        <dbReference type="Proteomes" id="UP001266305"/>
    </source>
</evidence>
<evidence type="ECO:0000259" key="7">
    <source>
        <dbReference type="PROSITE" id="PS50261"/>
    </source>
</evidence>
<evidence type="ECO:0000256" key="1">
    <source>
        <dbReference type="ARBA" id="ARBA00004141"/>
    </source>
</evidence>
<comment type="caution">
    <text evidence="8">The sequence shown here is derived from an EMBL/GenBank/DDBJ whole genome shotgun (WGS) entry which is preliminary data.</text>
</comment>
<keyword evidence="4 6" id="KW-0472">Membrane</keyword>
<proteinExistence type="predicted"/>
<dbReference type="PANTHER" id="PTHR45620:SF24">
    <property type="entry name" value="VASOACTIVE INTESTINAL POLYPEPTIDE RECEPTOR 1"/>
    <property type="match status" value="1"/>
</dbReference>
<evidence type="ECO:0000256" key="3">
    <source>
        <dbReference type="ARBA" id="ARBA00022989"/>
    </source>
</evidence>
<dbReference type="InterPro" id="IPR000832">
    <property type="entry name" value="GPCR_2_secretin-like"/>
</dbReference>
<name>A0ABQ9TZ11_SAGOE</name>
<evidence type="ECO:0000256" key="5">
    <source>
        <dbReference type="SAM" id="MobiDB-lite"/>
    </source>
</evidence>
<dbReference type="Pfam" id="PF00002">
    <property type="entry name" value="7tm_2"/>
    <property type="match status" value="1"/>
</dbReference>